<evidence type="ECO:0000256" key="5">
    <source>
        <dbReference type="ARBA" id="ARBA00023136"/>
    </source>
</evidence>
<feature type="domain" description="MotA/TolQ/ExbB proton channel" evidence="8">
    <location>
        <begin position="90"/>
        <end position="210"/>
    </location>
</feature>
<dbReference type="STRING" id="498211.CJA_1779"/>
<dbReference type="InterPro" id="IPR002898">
    <property type="entry name" value="MotA_ExbB_proton_chnl"/>
</dbReference>
<evidence type="ECO:0000256" key="4">
    <source>
        <dbReference type="ARBA" id="ARBA00022989"/>
    </source>
</evidence>
<dbReference type="PANTHER" id="PTHR30625:SF11">
    <property type="entry name" value="MOTA_TOLQ_EXBB PROTON CHANNEL DOMAIN-CONTAINING PROTEIN"/>
    <property type="match status" value="1"/>
</dbReference>
<keyword evidence="4 7" id="KW-1133">Transmembrane helix</keyword>
<accession>B3PFR6</accession>
<feature type="transmembrane region" description="Helical" evidence="7">
    <location>
        <begin position="129"/>
        <end position="153"/>
    </location>
</feature>
<keyword evidence="2" id="KW-1003">Cell membrane</keyword>
<dbReference type="PANTHER" id="PTHR30625">
    <property type="entry name" value="PROTEIN TOLQ"/>
    <property type="match status" value="1"/>
</dbReference>
<keyword evidence="5 7" id="KW-0472">Membrane</keyword>
<dbReference type="GO" id="GO:0005886">
    <property type="term" value="C:plasma membrane"/>
    <property type="evidence" value="ECO:0007669"/>
    <property type="project" value="UniProtKB-SubCell"/>
</dbReference>
<evidence type="ECO:0000313" key="10">
    <source>
        <dbReference type="Proteomes" id="UP000001036"/>
    </source>
</evidence>
<evidence type="ECO:0000259" key="8">
    <source>
        <dbReference type="Pfam" id="PF01618"/>
    </source>
</evidence>
<name>B3PFR6_CELJU</name>
<dbReference type="KEGG" id="cja:CJA_1779"/>
<keyword evidence="6" id="KW-0653">Protein transport</keyword>
<dbReference type="AlphaFoldDB" id="B3PFR6"/>
<keyword evidence="3 7" id="KW-0812">Transmembrane</keyword>
<evidence type="ECO:0000256" key="7">
    <source>
        <dbReference type="SAM" id="Phobius"/>
    </source>
</evidence>
<organism evidence="9 10">
    <name type="scientific">Cellvibrio japonicus (strain Ueda107)</name>
    <name type="common">Pseudomonas fluorescens subsp. cellulosa</name>
    <dbReference type="NCBI Taxonomy" id="498211"/>
    <lineage>
        <taxon>Bacteria</taxon>
        <taxon>Pseudomonadati</taxon>
        <taxon>Pseudomonadota</taxon>
        <taxon>Gammaproteobacteria</taxon>
        <taxon>Cellvibrionales</taxon>
        <taxon>Cellvibrionaceae</taxon>
        <taxon>Cellvibrio</taxon>
    </lineage>
</organism>
<keyword evidence="10" id="KW-1185">Reference proteome</keyword>
<dbReference type="Pfam" id="PF01618">
    <property type="entry name" value="MotA_ExbB"/>
    <property type="match status" value="1"/>
</dbReference>
<evidence type="ECO:0000256" key="2">
    <source>
        <dbReference type="ARBA" id="ARBA00022475"/>
    </source>
</evidence>
<feature type="transmembrane region" description="Helical" evidence="7">
    <location>
        <begin position="27"/>
        <end position="50"/>
    </location>
</feature>
<dbReference type="eggNOG" id="COG0811">
    <property type="taxonomic scope" value="Bacteria"/>
</dbReference>
<gene>
    <name evidence="9" type="ordered locus">CJA_1779</name>
</gene>
<dbReference type="Proteomes" id="UP000001036">
    <property type="component" value="Chromosome"/>
</dbReference>
<evidence type="ECO:0000313" key="9">
    <source>
        <dbReference type="EMBL" id="ACE83374.1"/>
    </source>
</evidence>
<sequence length="231" mass="25430">MWAAGFESLPFTKLEPNHKRVLQVIEIFLAGGFLMWPILLCSLVVIGVSLERYWTLNPAKIAPKTLLAQVWSWIKNNQVDASKLRELKQSSPLGQILAAGLSNSKHGREVMKDSIQEAANQVIHDLERYINILGTIANVVPLMGLLGTVFGMIEVFNAIMLQGSGNTGVLAGGISVALYTTAFGLLVAIPAMIAHRFFQRRIDSIVVTMEEEAIKLVDALHSDRRVDVKLV</sequence>
<evidence type="ECO:0000256" key="3">
    <source>
        <dbReference type="ARBA" id="ARBA00022692"/>
    </source>
</evidence>
<comment type="similarity">
    <text evidence="6">Belongs to the exbB/tolQ family.</text>
</comment>
<comment type="subcellular location">
    <subcellularLocation>
        <location evidence="1">Cell membrane</location>
        <topology evidence="1">Multi-pass membrane protein</topology>
    </subcellularLocation>
    <subcellularLocation>
        <location evidence="6">Membrane</location>
        <topology evidence="6">Multi-pass membrane protein</topology>
    </subcellularLocation>
</comment>
<keyword evidence="6" id="KW-0813">Transport</keyword>
<dbReference type="GO" id="GO:0017038">
    <property type="term" value="P:protein import"/>
    <property type="evidence" value="ECO:0007669"/>
    <property type="project" value="TreeGrafter"/>
</dbReference>
<feature type="transmembrane region" description="Helical" evidence="7">
    <location>
        <begin position="173"/>
        <end position="194"/>
    </location>
</feature>
<dbReference type="InterPro" id="IPR050790">
    <property type="entry name" value="ExbB/TolQ_transport"/>
</dbReference>
<dbReference type="EMBL" id="CP000934">
    <property type="protein sequence ID" value="ACE83374.1"/>
    <property type="molecule type" value="Genomic_DNA"/>
</dbReference>
<evidence type="ECO:0000256" key="6">
    <source>
        <dbReference type="RuleBase" id="RU004057"/>
    </source>
</evidence>
<reference evidence="9 10" key="1">
    <citation type="journal article" date="2008" name="J. Bacteriol.">
        <title>Insights into plant cell wall degradation from the genome sequence of the soil bacterium Cellvibrio japonicus.</title>
        <authorList>
            <person name="Deboy R.T."/>
            <person name="Mongodin E.F."/>
            <person name="Fouts D.E."/>
            <person name="Tailford L.E."/>
            <person name="Khouri H."/>
            <person name="Emerson J.B."/>
            <person name="Mohamoud Y."/>
            <person name="Watkins K."/>
            <person name="Henrissat B."/>
            <person name="Gilbert H.J."/>
            <person name="Nelson K.E."/>
        </authorList>
    </citation>
    <scope>NUCLEOTIDE SEQUENCE [LARGE SCALE GENOMIC DNA]</scope>
    <source>
        <strain evidence="9 10">Ueda107</strain>
    </source>
</reference>
<proteinExistence type="inferred from homology"/>
<evidence type="ECO:0000256" key="1">
    <source>
        <dbReference type="ARBA" id="ARBA00004651"/>
    </source>
</evidence>
<dbReference type="HOGENOM" id="CLU_053325_4_5_6"/>
<protein>
    <submittedName>
        <fullName evidence="9">MotA/TolQ/ExbB proton channel family domain protein</fullName>
    </submittedName>
</protein>